<dbReference type="OrthoDB" id="3945418at2759"/>
<dbReference type="GO" id="GO:0020037">
    <property type="term" value="F:heme binding"/>
    <property type="evidence" value="ECO:0007669"/>
    <property type="project" value="InterPro"/>
</dbReference>
<sequence length="500" mass="56067">MPAFIWLAASVGFASLLSRALYLIYRHPLANIPGSKLAALSTWYEAYYDLFAAPAGRLPWQIASLHKKYGPIIRIGPNEVHIDDVEFVSKFFSSSSTVKRDKHAPHQQQLGVPDAVVSTIPSSLHEVRRSALAPFLSSTSINSRRDIILAKIENVSARLQACKDHGEAVNLRQLFWYMASDIISDIAFPSGLCLLENPILDAGHYNFQKKGQGKLLWFKHFPFLWVVLKRMPPSWLLRLDPQAAVPLNWETRNKILAQKIMSGDSASEKVTVFHHLLASSLPAPEKKFDRVWQDAASLVGAGGETVSNTLCVTIFHLLSNPTVLSRLVDELRIAIPDPSDPPPISVLGSLPYLSAVVQEGLRKAVGIISRFIRVDPNGFIKYRSYNLPPGTAISMSTLLVHNNPEIFPNPEKFIPERWMNTRNQGLRVEDKRMMMAFGGGPRKCLGMHLAQAEIYLTLAVLFRRFEFESYETTVRDVEPMYDSLMPLPWEGSKGVRVMVK</sequence>
<organism evidence="9 10">
    <name type="scientific">Cudoniella acicularis</name>
    <dbReference type="NCBI Taxonomy" id="354080"/>
    <lineage>
        <taxon>Eukaryota</taxon>
        <taxon>Fungi</taxon>
        <taxon>Dikarya</taxon>
        <taxon>Ascomycota</taxon>
        <taxon>Pezizomycotina</taxon>
        <taxon>Leotiomycetes</taxon>
        <taxon>Helotiales</taxon>
        <taxon>Tricladiaceae</taxon>
        <taxon>Cudoniella</taxon>
    </lineage>
</organism>
<evidence type="ECO:0000256" key="8">
    <source>
        <dbReference type="RuleBase" id="RU000461"/>
    </source>
</evidence>
<feature type="binding site" description="axial binding residue" evidence="7">
    <location>
        <position position="444"/>
    </location>
    <ligand>
        <name>heme</name>
        <dbReference type="ChEBI" id="CHEBI:30413"/>
    </ligand>
    <ligandPart>
        <name>Fe</name>
        <dbReference type="ChEBI" id="CHEBI:18248"/>
    </ligandPart>
</feature>
<dbReference type="InterPro" id="IPR050121">
    <property type="entry name" value="Cytochrome_P450_monoxygenase"/>
</dbReference>
<evidence type="ECO:0000256" key="4">
    <source>
        <dbReference type="ARBA" id="ARBA00023002"/>
    </source>
</evidence>
<dbReference type="EMBL" id="JAAMPI010000226">
    <property type="protein sequence ID" value="KAF4633868.1"/>
    <property type="molecule type" value="Genomic_DNA"/>
</dbReference>
<dbReference type="AlphaFoldDB" id="A0A8H4W4H0"/>
<keyword evidence="7 8" id="KW-0349">Heme</keyword>
<keyword evidence="10" id="KW-1185">Reference proteome</keyword>
<comment type="caution">
    <text evidence="9">The sequence shown here is derived from an EMBL/GenBank/DDBJ whole genome shotgun (WGS) entry which is preliminary data.</text>
</comment>
<dbReference type="InterPro" id="IPR036396">
    <property type="entry name" value="Cyt_P450_sf"/>
</dbReference>
<evidence type="ECO:0000256" key="7">
    <source>
        <dbReference type="PIRSR" id="PIRSR602401-1"/>
    </source>
</evidence>
<dbReference type="CDD" id="cd11062">
    <property type="entry name" value="CYP58-like"/>
    <property type="match status" value="1"/>
</dbReference>
<proteinExistence type="inferred from homology"/>
<comment type="cofactor">
    <cofactor evidence="1 7">
        <name>heme</name>
        <dbReference type="ChEBI" id="CHEBI:30413"/>
    </cofactor>
</comment>
<protein>
    <recommendedName>
        <fullName evidence="11">Cytochrome P450</fullName>
    </recommendedName>
</protein>
<keyword evidence="6 8" id="KW-0503">Monooxygenase</keyword>
<dbReference type="InterPro" id="IPR002401">
    <property type="entry name" value="Cyt_P450_E_grp-I"/>
</dbReference>
<dbReference type="PROSITE" id="PS00086">
    <property type="entry name" value="CYTOCHROME_P450"/>
    <property type="match status" value="1"/>
</dbReference>
<dbReference type="GO" id="GO:0005506">
    <property type="term" value="F:iron ion binding"/>
    <property type="evidence" value="ECO:0007669"/>
    <property type="project" value="InterPro"/>
</dbReference>
<name>A0A8H4W4H0_9HELO</name>
<dbReference type="GO" id="GO:0016705">
    <property type="term" value="F:oxidoreductase activity, acting on paired donors, with incorporation or reduction of molecular oxygen"/>
    <property type="evidence" value="ECO:0007669"/>
    <property type="project" value="InterPro"/>
</dbReference>
<evidence type="ECO:0000313" key="9">
    <source>
        <dbReference type="EMBL" id="KAF4633868.1"/>
    </source>
</evidence>
<evidence type="ECO:0000256" key="6">
    <source>
        <dbReference type="ARBA" id="ARBA00023033"/>
    </source>
</evidence>
<reference evidence="9 10" key="1">
    <citation type="submission" date="2020-03" db="EMBL/GenBank/DDBJ databases">
        <title>Draft Genome Sequence of Cudoniella acicularis.</title>
        <authorList>
            <person name="Buettner E."/>
            <person name="Kellner H."/>
        </authorList>
    </citation>
    <scope>NUCLEOTIDE SEQUENCE [LARGE SCALE GENOMIC DNA]</scope>
    <source>
        <strain evidence="9 10">DSM 108380</strain>
    </source>
</reference>
<evidence type="ECO:0000256" key="5">
    <source>
        <dbReference type="ARBA" id="ARBA00023004"/>
    </source>
</evidence>
<dbReference type="Gene3D" id="1.10.630.10">
    <property type="entry name" value="Cytochrome P450"/>
    <property type="match status" value="1"/>
</dbReference>
<evidence type="ECO:0000256" key="3">
    <source>
        <dbReference type="ARBA" id="ARBA00022723"/>
    </source>
</evidence>
<keyword evidence="4 8" id="KW-0560">Oxidoreductase</keyword>
<dbReference type="InterPro" id="IPR017972">
    <property type="entry name" value="Cyt_P450_CS"/>
</dbReference>
<dbReference type="PANTHER" id="PTHR24305:SF157">
    <property type="entry name" value="N-ACETYLTRYPTOPHAN 6-HYDROXYLASE IVOC-RELATED"/>
    <property type="match status" value="1"/>
</dbReference>
<evidence type="ECO:0000313" key="10">
    <source>
        <dbReference type="Proteomes" id="UP000566819"/>
    </source>
</evidence>
<dbReference type="PANTHER" id="PTHR24305">
    <property type="entry name" value="CYTOCHROME P450"/>
    <property type="match status" value="1"/>
</dbReference>
<evidence type="ECO:0000256" key="2">
    <source>
        <dbReference type="ARBA" id="ARBA00010617"/>
    </source>
</evidence>
<dbReference type="Proteomes" id="UP000566819">
    <property type="component" value="Unassembled WGS sequence"/>
</dbReference>
<dbReference type="Pfam" id="PF00067">
    <property type="entry name" value="p450"/>
    <property type="match status" value="1"/>
</dbReference>
<gene>
    <name evidence="9" type="ORF">G7Y89_g4252</name>
</gene>
<keyword evidence="5 7" id="KW-0408">Iron</keyword>
<comment type="similarity">
    <text evidence="2 8">Belongs to the cytochrome P450 family.</text>
</comment>
<dbReference type="PRINTS" id="PR00385">
    <property type="entry name" value="P450"/>
</dbReference>
<dbReference type="InterPro" id="IPR001128">
    <property type="entry name" value="Cyt_P450"/>
</dbReference>
<dbReference type="PRINTS" id="PR00463">
    <property type="entry name" value="EP450I"/>
</dbReference>
<dbReference type="SUPFAM" id="SSF48264">
    <property type="entry name" value="Cytochrome P450"/>
    <property type="match status" value="1"/>
</dbReference>
<evidence type="ECO:0000256" key="1">
    <source>
        <dbReference type="ARBA" id="ARBA00001971"/>
    </source>
</evidence>
<keyword evidence="3 7" id="KW-0479">Metal-binding</keyword>
<evidence type="ECO:0008006" key="11">
    <source>
        <dbReference type="Google" id="ProtNLM"/>
    </source>
</evidence>
<accession>A0A8H4W4H0</accession>
<dbReference type="GO" id="GO:0004497">
    <property type="term" value="F:monooxygenase activity"/>
    <property type="evidence" value="ECO:0007669"/>
    <property type="project" value="UniProtKB-KW"/>
</dbReference>